<gene>
    <name evidence="1" type="ORF">SAMN05216586_12026</name>
</gene>
<evidence type="ECO:0000313" key="1">
    <source>
        <dbReference type="EMBL" id="SEG73464.1"/>
    </source>
</evidence>
<comment type="caution">
    <text evidence="1">The sequence shown here is derived from an EMBL/GenBank/DDBJ whole genome shotgun (WGS) entry which is preliminary data.</text>
</comment>
<keyword evidence="2" id="KW-1185">Reference proteome</keyword>
<dbReference type="RefSeq" id="WP_140418606.1">
    <property type="nucleotide sequence ID" value="NZ_FNVE01000020.1"/>
</dbReference>
<evidence type="ECO:0000313" key="2">
    <source>
        <dbReference type="Proteomes" id="UP000243518"/>
    </source>
</evidence>
<dbReference type="EMBL" id="FNVE01000020">
    <property type="protein sequence ID" value="SEG73464.1"/>
    <property type="molecule type" value="Genomic_DNA"/>
</dbReference>
<proteinExistence type="predicted"/>
<organism evidence="1 2">
    <name type="scientific">Halopseudomonas aestusnigri</name>
    <dbReference type="NCBI Taxonomy" id="857252"/>
    <lineage>
        <taxon>Bacteria</taxon>
        <taxon>Pseudomonadati</taxon>
        <taxon>Pseudomonadota</taxon>
        <taxon>Gammaproteobacteria</taxon>
        <taxon>Pseudomonadales</taxon>
        <taxon>Pseudomonadaceae</taxon>
        <taxon>Halopseudomonas</taxon>
    </lineage>
</organism>
<accession>A0AAQ1GA81</accession>
<protein>
    <submittedName>
        <fullName evidence="1">Uncharacterized protein</fullName>
    </submittedName>
</protein>
<sequence>MSDDDKEKSYAETFYEKVQAGEPIMHVVVEPPVKAGTEDGMVYIDSHNFVAGGTNMAAVTRVYLTPSAAMGLRDYLNGLEFEVIGSGSKGGH</sequence>
<dbReference type="Proteomes" id="UP000243518">
    <property type="component" value="Unassembled WGS sequence"/>
</dbReference>
<reference evidence="1 2" key="1">
    <citation type="submission" date="2016-10" db="EMBL/GenBank/DDBJ databases">
        <authorList>
            <person name="Varghese N."/>
            <person name="Submissions S."/>
        </authorList>
    </citation>
    <scope>NUCLEOTIDE SEQUENCE [LARGE SCALE GENOMIC DNA]</scope>
    <source>
        <strain evidence="1 2">CECT 8317</strain>
    </source>
</reference>
<name>A0AAQ1GA81_9GAMM</name>
<dbReference type="AlphaFoldDB" id="A0AAQ1GA81"/>